<gene>
    <name evidence="17" type="ORF">G0P99_02785</name>
</gene>
<feature type="domain" description="VOC" evidence="16">
    <location>
        <begin position="151"/>
        <end position="269"/>
    </location>
</feature>
<comment type="similarity">
    <text evidence="3 15">Belongs to the extradiol ring-cleavage dioxygenase family.</text>
</comment>
<evidence type="ECO:0000256" key="15">
    <source>
        <dbReference type="RuleBase" id="RU000683"/>
    </source>
</evidence>
<evidence type="ECO:0000256" key="5">
    <source>
        <dbReference type="ARBA" id="ARBA00013117"/>
    </source>
</evidence>
<name>A0A6B2NMR3_9RHOB</name>
<evidence type="ECO:0000313" key="17">
    <source>
        <dbReference type="EMBL" id="NDW43879.1"/>
    </source>
</evidence>
<dbReference type="GO" id="GO:0008198">
    <property type="term" value="F:ferrous iron binding"/>
    <property type="evidence" value="ECO:0007669"/>
    <property type="project" value="InterPro"/>
</dbReference>
<dbReference type="InterPro" id="IPR051332">
    <property type="entry name" value="Fosfomycin_Res_Enzymes"/>
</dbReference>
<dbReference type="EMBL" id="JAAGOX010000003">
    <property type="protein sequence ID" value="NDW43879.1"/>
    <property type="molecule type" value="Genomic_DNA"/>
</dbReference>
<reference evidence="17" key="1">
    <citation type="submission" date="2020-02" db="EMBL/GenBank/DDBJ databases">
        <title>Delineation of the pyrene-degrading pathway in Roseobacter clade bacteria by genomic analysis.</title>
        <authorList>
            <person name="Zhou H."/>
            <person name="Wang H."/>
        </authorList>
    </citation>
    <scope>NUCLEOTIDE SEQUENCE</scope>
    <source>
        <strain evidence="17">PrR005</strain>
    </source>
</reference>
<dbReference type="Pfam" id="PF00903">
    <property type="entry name" value="Glyoxalase"/>
    <property type="match status" value="1"/>
</dbReference>
<evidence type="ECO:0000256" key="14">
    <source>
        <dbReference type="ARBA" id="ARBA00031146"/>
    </source>
</evidence>
<dbReference type="InterPro" id="IPR054560">
    <property type="entry name" value="XylE-like_N"/>
</dbReference>
<dbReference type="InterPro" id="IPR037523">
    <property type="entry name" value="VOC_core"/>
</dbReference>
<evidence type="ECO:0000256" key="11">
    <source>
        <dbReference type="ARBA" id="ARBA00023002"/>
    </source>
</evidence>
<dbReference type="RefSeq" id="WP_164127471.1">
    <property type="nucleotide sequence ID" value="NZ_JAAGOX010000003.1"/>
</dbReference>
<dbReference type="InterPro" id="IPR004360">
    <property type="entry name" value="Glyas_Fos-R_dOase_dom"/>
</dbReference>
<comment type="subunit">
    <text evidence="4">Homotetramer.</text>
</comment>
<comment type="catalytic activity">
    <reaction evidence="1">
        <text>catechol + O2 = (2Z,4E)-2-hydroxy-6-oxohexa-2,4-dienoate + H(+)</text>
        <dbReference type="Rhea" id="RHEA:17337"/>
        <dbReference type="ChEBI" id="CHEBI:15378"/>
        <dbReference type="ChEBI" id="CHEBI:15379"/>
        <dbReference type="ChEBI" id="CHEBI:18135"/>
        <dbReference type="ChEBI" id="CHEBI:71198"/>
        <dbReference type="EC" id="1.13.11.2"/>
    </reaction>
</comment>
<evidence type="ECO:0000256" key="7">
    <source>
        <dbReference type="ARBA" id="ARBA00022723"/>
    </source>
</evidence>
<proteinExistence type="inferred from homology"/>
<evidence type="ECO:0000256" key="10">
    <source>
        <dbReference type="ARBA" id="ARBA00022964"/>
    </source>
</evidence>
<evidence type="ECO:0000256" key="3">
    <source>
        <dbReference type="ARBA" id="ARBA00008784"/>
    </source>
</evidence>
<dbReference type="GO" id="GO:0018577">
    <property type="term" value="F:catechol 2,3-dioxygenase activity"/>
    <property type="evidence" value="ECO:0007669"/>
    <property type="project" value="UniProtKB-EC"/>
</dbReference>
<keyword evidence="12 15" id="KW-0408">Iron</keyword>
<keyword evidence="7" id="KW-0479">Metal-binding</keyword>
<accession>A0A6B2NMR3</accession>
<keyword evidence="10 15" id="KW-0223">Dioxygenase</keyword>
<dbReference type="PANTHER" id="PTHR36113:SF6">
    <property type="entry name" value="FOSFOMYCIN RESISTANCE PROTEIN FOSX"/>
    <property type="match status" value="1"/>
</dbReference>
<dbReference type="Pfam" id="PF22247">
    <property type="entry name" value="Diox-like_N"/>
    <property type="match status" value="1"/>
</dbReference>
<feature type="domain" description="VOC" evidence="16">
    <location>
        <begin position="8"/>
        <end position="123"/>
    </location>
</feature>
<evidence type="ECO:0000256" key="1">
    <source>
        <dbReference type="ARBA" id="ARBA00000163"/>
    </source>
</evidence>
<dbReference type="PANTHER" id="PTHR36113">
    <property type="entry name" value="LYASE, PUTATIVE-RELATED-RELATED"/>
    <property type="match status" value="1"/>
</dbReference>
<dbReference type="PROSITE" id="PS00082">
    <property type="entry name" value="EXTRADIOL_DIOXYGENAS"/>
    <property type="match status" value="1"/>
</dbReference>
<dbReference type="EC" id="1.13.11.2" evidence="5"/>
<dbReference type="NCBIfam" id="TIGR03211">
    <property type="entry name" value="catechol_2_3"/>
    <property type="match status" value="1"/>
</dbReference>
<dbReference type="PROSITE" id="PS51819">
    <property type="entry name" value="VOC"/>
    <property type="match status" value="2"/>
</dbReference>
<keyword evidence="8" id="KW-0677">Repeat</keyword>
<dbReference type="AlphaFoldDB" id="A0A6B2NMR3"/>
<evidence type="ECO:0000256" key="13">
    <source>
        <dbReference type="ARBA" id="ARBA00030369"/>
    </source>
</evidence>
<keyword evidence="11 15" id="KW-0560">Oxidoreductase</keyword>
<evidence type="ECO:0000256" key="2">
    <source>
        <dbReference type="ARBA" id="ARBA00001954"/>
    </source>
</evidence>
<protein>
    <recommendedName>
        <fullName evidence="6">Metapyrocatechase</fullName>
        <ecNumber evidence="5">1.13.11.2</ecNumber>
    </recommendedName>
    <alternativeName>
        <fullName evidence="14">CatO2ase</fullName>
    </alternativeName>
    <alternativeName>
        <fullName evidence="13">Catechol 2,3-dioxygenase</fullName>
    </alternativeName>
</protein>
<evidence type="ECO:0000256" key="9">
    <source>
        <dbReference type="ARBA" id="ARBA00022797"/>
    </source>
</evidence>
<dbReference type="InterPro" id="IPR017624">
    <property type="entry name" value="Catechol_2-3_dOase"/>
</dbReference>
<evidence type="ECO:0000256" key="12">
    <source>
        <dbReference type="ARBA" id="ARBA00023004"/>
    </source>
</evidence>
<organism evidence="17">
    <name type="scientific">Ruegeria sp. PrR005</name>
    <dbReference type="NCBI Taxonomy" id="2706882"/>
    <lineage>
        <taxon>Bacteria</taxon>
        <taxon>Pseudomonadati</taxon>
        <taxon>Pseudomonadota</taxon>
        <taxon>Alphaproteobacteria</taxon>
        <taxon>Rhodobacterales</taxon>
        <taxon>Roseobacteraceae</taxon>
        <taxon>Ruegeria</taxon>
    </lineage>
</organism>
<dbReference type="SUPFAM" id="SSF54593">
    <property type="entry name" value="Glyoxalase/Bleomycin resistance protein/Dihydroxybiphenyl dioxygenase"/>
    <property type="match status" value="1"/>
</dbReference>
<evidence type="ECO:0000256" key="4">
    <source>
        <dbReference type="ARBA" id="ARBA00011881"/>
    </source>
</evidence>
<dbReference type="InterPro" id="IPR000486">
    <property type="entry name" value="Xdiol_ring_cleave_dOase_1/2"/>
</dbReference>
<comment type="cofactor">
    <cofactor evidence="2 15">
        <name>Fe(2+)</name>
        <dbReference type="ChEBI" id="CHEBI:29033"/>
    </cofactor>
</comment>
<evidence type="ECO:0000256" key="6">
    <source>
        <dbReference type="ARBA" id="ARBA00022190"/>
    </source>
</evidence>
<dbReference type="InterPro" id="IPR029068">
    <property type="entry name" value="Glyas_Bleomycin-R_OHBP_Dase"/>
</dbReference>
<sequence length="307" mass="34710">MSQEGLLRPGIVQIRVLDMDESITHYVDRIGLQFVSKEEDGRVYLKGYTEFHRHSVVLREAEAAGLDFFAFKADSQASVDRFRKRIEDWGIEVNDVVAGEQPGTGARIGFTLPSGHRLELYADMDLSENLAPETKNPYIWNVEPKGMKAQRLDHALLYGPNLDETEKFLCEVLDFHVPERVDLPDGTLGIWATVSNKAHDIALVKHDEPGKLHHVAFFLEDWSEVGHAADIMTRYDISRDVGPTRHGITGGQTIYFFDPSGNRNEVFAGGYTAYKDHPPRVWDGNNVGRGIFYYERQLNDAFLSVVT</sequence>
<evidence type="ECO:0000256" key="8">
    <source>
        <dbReference type="ARBA" id="ARBA00022737"/>
    </source>
</evidence>
<comment type="caution">
    <text evidence="17">The sequence shown here is derived from an EMBL/GenBank/DDBJ whole genome shotgun (WGS) entry which is preliminary data.</text>
</comment>
<evidence type="ECO:0000259" key="16">
    <source>
        <dbReference type="PROSITE" id="PS51819"/>
    </source>
</evidence>
<dbReference type="Gene3D" id="3.10.180.10">
    <property type="entry name" value="2,3-Dihydroxybiphenyl 1,2-Dioxygenase, domain 1"/>
    <property type="match status" value="2"/>
</dbReference>
<keyword evidence="9 15" id="KW-0058">Aromatic hydrocarbons catabolism</keyword>